<comment type="caution">
    <text evidence="1">The sequence shown here is derived from an EMBL/GenBank/DDBJ whole genome shotgun (WGS) entry which is preliminary data.</text>
</comment>
<dbReference type="OrthoDB" id="9779968at2"/>
<name>A0A2S6NJU8_RHOGL</name>
<dbReference type="PANTHER" id="PTHR43737">
    <property type="entry name" value="BLL7424 PROTEIN"/>
    <property type="match status" value="1"/>
</dbReference>
<dbReference type="SUPFAM" id="SSF53649">
    <property type="entry name" value="Alkaline phosphatase-like"/>
    <property type="match status" value="1"/>
</dbReference>
<dbReference type="PANTHER" id="PTHR43737:SF1">
    <property type="entry name" value="DUF1501 DOMAIN-CONTAINING PROTEIN"/>
    <property type="match status" value="1"/>
</dbReference>
<dbReference type="InterPro" id="IPR006311">
    <property type="entry name" value="TAT_signal"/>
</dbReference>
<evidence type="ECO:0000313" key="2">
    <source>
        <dbReference type="Proteomes" id="UP000239724"/>
    </source>
</evidence>
<dbReference type="EMBL" id="NHRY01000076">
    <property type="protein sequence ID" value="PPQ35211.1"/>
    <property type="molecule type" value="Genomic_DNA"/>
</dbReference>
<dbReference type="InterPro" id="IPR010869">
    <property type="entry name" value="DUF1501"/>
</dbReference>
<dbReference type="RefSeq" id="WP_104518397.1">
    <property type="nucleotide sequence ID" value="NZ_NHRY01000076.1"/>
</dbReference>
<protein>
    <recommendedName>
        <fullName evidence="3">DUF1501 domain-containing protein</fullName>
    </recommendedName>
</protein>
<dbReference type="AlphaFoldDB" id="A0A2S6NJU8"/>
<proteinExistence type="predicted"/>
<organism evidence="1 2">
    <name type="scientific">Rhodopila globiformis</name>
    <name type="common">Rhodopseudomonas globiformis</name>
    <dbReference type="NCBI Taxonomy" id="1071"/>
    <lineage>
        <taxon>Bacteria</taxon>
        <taxon>Pseudomonadati</taxon>
        <taxon>Pseudomonadota</taxon>
        <taxon>Alphaproteobacteria</taxon>
        <taxon>Acetobacterales</taxon>
        <taxon>Acetobacteraceae</taxon>
        <taxon>Rhodopila</taxon>
    </lineage>
</organism>
<evidence type="ECO:0008006" key="3">
    <source>
        <dbReference type="Google" id="ProtNLM"/>
    </source>
</evidence>
<evidence type="ECO:0000313" key="1">
    <source>
        <dbReference type="EMBL" id="PPQ35211.1"/>
    </source>
</evidence>
<reference evidence="1 2" key="1">
    <citation type="journal article" date="2018" name="Arch. Microbiol.">
        <title>New insights into the metabolic potential of the phototrophic purple bacterium Rhodopila globiformis DSM 161(T) from its draft genome sequence and evidence for a vanadium-dependent nitrogenase.</title>
        <authorList>
            <person name="Imhoff J.F."/>
            <person name="Rahn T."/>
            <person name="Kunzel S."/>
            <person name="Neulinger S.C."/>
        </authorList>
    </citation>
    <scope>NUCLEOTIDE SEQUENCE [LARGE SCALE GENOMIC DNA]</scope>
    <source>
        <strain evidence="1 2">DSM 161</strain>
    </source>
</reference>
<dbReference type="PROSITE" id="PS51318">
    <property type="entry name" value="TAT"/>
    <property type="match status" value="1"/>
</dbReference>
<dbReference type="Pfam" id="PF07394">
    <property type="entry name" value="DUF1501"/>
    <property type="match status" value="1"/>
</dbReference>
<gene>
    <name evidence="1" type="ORF">CCS01_08390</name>
</gene>
<sequence length="413" mass="44906">MVAPHEHRGGPARRDILRGALFGSGVALLGNSATPVVLSSPARAATPAANERILVVVELSGANDGLNTVVPYGDDAYYRARPKLGLPARNLRRIDDHFGFQPRMAGFERLYKDGQMAIVHGVGYDHPSFSHFTSMSYWHTGAPNSGDAYGWLGRLADAIDTTGNGDFLVDIQSGQSLAVRAQHHVPLVFDDPAHFSRGAFYDEQVAMRSLSPGGKPRNASEAFLFQVAHSAQTAEQRVHEACSAYRTPIDYGLVRFGLERVAALVAAGFATRIYYVSYPRNAFDTHVYQADTHARLLMYVSDHIAGFMQDMQRLGRAGDVTVMVFSEFGRRVAENANLGTDHGTAAPVFVIGAPVRGGHYGEVPSLTDLDDGNLKFTTDFRRVYATMITQWMGCPDATAVLRQDMAPLGIMGA</sequence>
<dbReference type="InterPro" id="IPR017850">
    <property type="entry name" value="Alkaline_phosphatase_core_sf"/>
</dbReference>
<keyword evidence="2" id="KW-1185">Reference proteome</keyword>
<dbReference type="Proteomes" id="UP000239724">
    <property type="component" value="Unassembled WGS sequence"/>
</dbReference>
<accession>A0A2S6NJU8</accession>